<gene>
    <name evidence="1" type="ORF">CEXT_56091</name>
</gene>
<dbReference type="Proteomes" id="UP001054945">
    <property type="component" value="Unassembled WGS sequence"/>
</dbReference>
<evidence type="ECO:0000313" key="1">
    <source>
        <dbReference type="EMBL" id="GIY01383.1"/>
    </source>
</evidence>
<evidence type="ECO:0000313" key="2">
    <source>
        <dbReference type="Proteomes" id="UP001054945"/>
    </source>
</evidence>
<reference evidence="1 2" key="1">
    <citation type="submission" date="2021-06" db="EMBL/GenBank/DDBJ databases">
        <title>Caerostris extrusa draft genome.</title>
        <authorList>
            <person name="Kono N."/>
            <person name="Arakawa K."/>
        </authorList>
    </citation>
    <scope>NUCLEOTIDE SEQUENCE [LARGE SCALE GENOMIC DNA]</scope>
</reference>
<comment type="caution">
    <text evidence="1">The sequence shown here is derived from an EMBL/GenBank/DDBJ whole genome shotgun (WGS) entry which is preliminary data.</text>
</comment>
<feature type="non-terminal residue" evidence="1">
    <location>
        <position position="1"/>
    </location>
</feature>
<dbReference type="AlphaFoldDB" id="A0AAV4Q1U2"/>
<name>A0AAV4Q1U2_CAEEX</name>
<protein>
    <submittedName>
        <fullName evidence="1">Uncharacterized protein</fullName>
    </submittedName>
</protein>
<organism evidence="1 2">
    <name type="scientific">Caerostris extrusa</name>
    <name type="common">Bark spider</name>
    <name type="synonym">Caerostris bankana</name>
    <dbReference type="NCBI Taxonomy" id="172846"/>
    <lineage>
        <taxon>Eukaryota</taxon>
        <taxon>Metazoa</taxon>
        <taxon>Ecdysozoa</taxon>
        <taxon>Arthropoda</taxon>
        <taxon>Chelicerata</taxon>
        <taxon>Arachnida</taxon>
        <taxon>Araneae</taxon>
        <taxon>Araneomorphae</taxon>
        <taxon>Entelegynae</taxon>
        <taxon>Araneoidea</taxon>
        <taxon>Araneidae</taxon>
        <taxon>Caerostris</taxon>
    </lineage>
</organism>
<keyword evidence="2" id="KW-1185">Reference proteome</keyword>
<accession>A0AAV4Q1U2</accession>
<sequence length="71" mass="8193">VGKRAARFRTQEQNASFLHFTTVQTTESRRYANQSTGHEKHLFVFHENAGIKINDSRVLCEKGTEFPMPLQ</sequence>
<proteinExistence type="predicted"/>
<dbReference type="EMBL" id="BPLR01005310">
    <property type="protein sequence ID" value="GIY01383.1"/>
    <property type="molecule type" value="Genomic_DNA"/>
</dbReference>